<reference evidence="1" key="1">
    <citation type="journal article" date="2023" name="Science">
        <title>Genome structures resolve the early diversification of teleost fishes.</title>
        <authorList>
            <person name="Parey E."/>
            <person name="Louis A."/>
            <person name="Montfort J."/>
            <person name="Bouchez O."/>
            <person name="Roques C."/>
            <person name="Iampietro C."/>
            <person name="Lluch J."/>
            <person name="Castinel A."/>
            <person name="Donnadieu C."/>
            <person name="Desvignes T."/>
            <person name="Floi Bucao C."/>
            <person name="Jouanno E."/>
            <person name="Wen M."/>
            <person name="Mejri S."/>
            <person name="Dirks R."/>
            <person name="Jansen H."/>
            <person name="Henkel C."/>
            <person name="Chen W.J."/>
            <person name="Zahm M."/>
            <person name="Cabau C."/>
            <person name="Klopp C."/>
            <person name="Thompson A.W."/>
            <person name="Robinson-Rechavi M."/>
            <person name="Braasch I."/>
            <person name="Lecointre G."/>
            <person name="Bobe J."/>
            <person name="Postlethwait J.H."/>
            <person name="Berthelot C."/>
            <person name="Roest Crollius H."/>
            <person name="Guiguen Y."/>
        </authorList>
    </citation>
    <scope>NUCLEOTIDE SEQUENCE</scope>
    <source>
        <strain evidence="1">WJC10195</strain>
    </source>
</reference>
<sequence length="90" mass="9956">MNSLSKGIYSVPKETTVRVRLVLLVRGGCSTPVLILSGQPINQWFQVKTLQRSGTPGTLKCWKAMEEHQHPGIAAPVRQSWGPDPRPHSL</sequence>
<dbReference type="AlphaFoldDB" id="A0A9Q1GFD8"/>
<evidence type="ECO:0000313" key="1">
    <source>
        <dbReference type="EMBL" id="KAJ8383150.1"/>
    </source>
</evidence>
<organism evidence="1 2">
    <name type="scientific">Synaphobranchus kaupii</name>
    <name type="common">Kaup's arrowtooth eel</name>
    <dbReference type="NCBI Taxonomy" id="118154"/>
    <lineage>
        <taxon>Eukaryota</taxon>
        <taxon>Metazoa</taxon>
        <taxon>Chordata</taxon>
        <taxon>Craniata</taxon>
        <taxon>Vertebrata</taxon>
        <taxon>Euteleostomi</taxon>
        <taxon>Actinopterygii</taxon>
        <taxon>Neopterygii</taxon>
        <taxon>Teleostei</taxon>
        <taxon>Anguilliformes</taxon>
        <taxon>Synaphobranchidae</taxon>
        <taxon>Synaphobranchus</taxon>
    </lineage>
</organism>
<name>A0A9Q1GFD8_SYNKA</name>
<protein>
    <submittedName>
        <fullName evidence="1">Uncharacterized protein</fullName>
    </submittedName>
</protein>
<dbReference type="EMBL" id="JAINUF010000001">
    <property type="protein sequence ID" value="KAJ8383150.1"/>
    <property type="molecule type" value="Genomic_DNA"/>
</dbReference>
<gene>
    <name evidence="1" type="ORF">SKAU_G00039280</name>
</gene>
<comment type="caution">
    <text evidence="1">The sequence shown here is derived from an EMBL/GenBank/DDBJ whole genome shotgun (WGS) entry which is preliminary data.</text>
</comment>
<accession>A0A9Q1GFD8</accession>
<keyword evidence="2" id="KW-1185">Reference proteome</keyword>
<proteinExistence type="predicted"/>
<dbReference type="Proteomes" id="UP001152622">
    <property type="component" value="Chromosome 1"/>
</dbReference>
<evidence type="ECO:0000313" key="2">
    <source>
        <dbReference type="Proteomes" id="UP001152622"/>
    </source>
</evidence>